<dbReference type="AlphaFoldDB" id="A0A7W7GN94"/>
<proteinExistence type="predicted"/>
<name>A0A7W7GN94_9MICC</name>
<evidence type="ECO:0000313" key="2">
    <source>
        <dbReference type="Proteomes" id="UP000540191"/>
    </source>
</evidence>
<dbReference type="RefSeq" id="WP_184241149.1">
    <property type="nucleotide sequence ID" value="NZ_JACHNA010000001.1"/>
</dbReference>
<sequence>MANTVGVDTKNSKGGRRTFKEILKEVDQKSGIVPHEFSSNGYQLFSELSNVMHGSADEGEALSKYRPCRRLVIGIVENIRNKSELARAVAALGWGAEESV</sequence>
<evidence type="ECO:0000313" key="1">
    <source>
        <dbReference type="EMBL" id="MBB4735235.1"/>
    </source>
</evidence>
<comment type="caution">
    <text evidence="1">The sequence shown here is derived from an EMBL/GenBank/DDBJ whole genome shotgun (WGS) entry which is preliminary data.</text>
</comment>
<organism evidence="1 2">
    <name type="scientific">Micrococcus cohnii</name>
    <dbReference type="NCBI Taxonomy" id="993416"/>
    <lineage>
        <taxon>Bacteria</taxon>
        <taxon>Bacillati</taxon>
        <taxon>Actinomycetota</taxon>
        <taxon>Actinomycetes</taxon>
        <taxon>Micrococcales</taxon>
        <taxon>Micrococcaceae</taxon>
        <taxon>Micrococcus</taxon>
    </lineage>
</organism>
<keyword evidence="2" id="KW-1185">Reference proteome</keyword>
<dbReference type="Proteomes" id="UP000540191">
    <property type="component" value="Unassembled WGS sequence"/>
</dbReference>
<reference evidence="1 2" key="1">
    <citation type="submission" date="2020-08" db="EMBL/GenBank/DDBJ databases">
        <title>Sequencing the genomes of 1000 actinobacteria strains.</title>
        <authorList>
            <person name="Klenk H.-P."/>
        </authorList>
    </citation>
    <scope>NUCLEOTIDE SEQUENCE [LARGE SCALE GENOMIC DNA]</scope>
    <source>
        <strain evidence="1 2">DSM 23974</strain>
    </source>
</reference>
<accession>A0A7W7GN94</accession>
<gene>
    <name evidence="1" type="ORF">HDA30_000743</name>
</gene>
<protein>
    <submittedName>
        <fullName evidence="1">Uncharacterized protein</fullName>
    </submittedName>
</protein>
<dbReference type="EMBL" id="JACHNA010000001">
    <property type="protein sequence ID" value="MBB4735235.1"/>
    <property type="molecule type" value="Genomic_DNA"/>
</dbReference>